<dbReference type="HOGENOM" id="CLU_2714606_0_0_4"/>
<dbReference type="Proteomes" id="UP000006693">
    <property type="component" value="Chromosome 2"/>
</dbReference>
<dbReference type="EMBL" id="CP000011">
    <property type="protein sequence ID" value="AAY59302.1"/>
    <property type="molecule type" value="Genomic_DNA"/>
</dbReference>
<evidence type="ECO:0000313" key="2">
    <source>
        <dbReference type="Proteomes" id="UP000006693"/>
    </source>
</evidence>
<evidence type="ECO:0000313" key="1">
    <source>
        <dbReference type="EMBL" id="AAY59302.1"/>
    </source>
</evidence>
<gene>
    <name evidence="1" type="ordered locus">BMAA0257</name>
</gene>
<accession>A0A0H2XFD3</accession>
<dbReference type="KEGG" id="bma:BMAA0257"/>
<dbReference type="AlphaFoldDB" id="A0A0H2XFD3"/>
<proteinExistence type="predicted"/>
<protein>
    <submittedName>
        <fullName evidence="1">Uncharacterized protein</fullName>
    </submittedName>
</protein>
<name>A0A0H2XFD3_BURMA</name>
<reference evidence="1 2" key="1">
    <citation type="journal article" date="2004" name="Proc. Natl. Acad. Sci. U.S.A.">
        <title>Structural flexibility in the Burkholderia mallei genome.</title>
        <authorList>
            <person name="Nierman W.C."/>
            <person name="DeShazer D."/>
            <person name="Kim H.S."/>
            <person name="Tettelin H."/>
            <person name="Nelson K.E."/>
            <person name="Feldblyum T."/>
            <person name="Ulrich R.L."/>
            <person name="Ronning C.M."/>
            <person name="Brinkac L.M."/>
            <person name="Daugherty S.C."/>
            <person name="Davidsen T.D."/>
            <person name="Deboy R.T."/>
            <person name="Dimitrov G."/>
            <person name="Dodson R.J."/>
            <person name="Durkin A.S."/>
            <person name="Gwinn M.L."/>
            <person name="Haft D.H."/>
            <person name="Khouri H."/>
            <person name="Kolonay J.F."/>
            <person name="Madupu R."/>
            <person name="Mohammoud Y."/>
            <person name="Nelson W.C."/>
            <person name="Radune D."/>
            <person name="Romero C.M."/>
            <person name="Sarria S."/>
            <person name="Selengut J."/>
            <person name="Shamblin C."/>
            <person name="Sullivan S.A."/>
            <person name="White O."/>
            <person name="Yu Y."/>
            <person name="Zafar N."/>
            <person name="Zhou L."/>
            <person name="Fraser C.M."/>
        </authorList>
    </citation>
    <scope>NUCLEOTIDE SEQUENCE [LARGE SCALE GENOMIC DNA]</scope>
    <source>
        <strain evidence="1 2">ATCC 23344</strain>
    </source>
</reference>
<keyword evidence="2" id="KW-1185">Reference proteome</keyword>
<organism evidence="1 2">
    <name type="scientific">Burkholderia mallei (strain ATCC 23344)</name>
    <dbReference type="NCBI Taxonomy" id="243160"/>
    <lineage>
        <taxon>Bacteria</taxon>
        <taxon>Pseudomonadati</taxon>
        <taxon>Pseudomonadota</taxon>
        <taxon>Betaproteobacteria</taxon>
        <taxon>Burkholderiales</taxon>
        <taxon>Burkholderiaceae</taxon>
        <taxon>Burkholderia</taxon>
        <taxon>pseudomallei group</taxon>
    </lineage>
</organism>
<sequence>MKGMCGRCSCVIRYPALSFARPRRQAAAAGPKPLRDGARRKMQQFVWRPDAGAAARMNRFRYFFALRGAGDR</sequence>